<dbReference type="InterPro" id="IPR029753">
    <property type="entry name" value="D-isomer_DH_CS"/>
</dbReference>
<dbReference type="InterPro" id="IPR050857">
    <property type="entry name" value="D-2-hydroxyacid_DH"/>
</dbReference>
<evidence type="ECO:0000259" key="5">
    <source>
        <dbReference type="Pfam" id="PF00389"/>
    </source>
</evidence>
<dbReference type="AlphaFoldDB" id="A0A662DF80"/>
<dbReference type="Pfam" id="PF00389">
    <property type="entry name" value="2-Hacid_dh"/>
    <property type="match status" value="1"/>
</dbReference>
<dbReference type="FunFam" id="3.40.50.720:FF:000203">
    <property type="entry name" value="D-3-phosphoglycerate dehydrogenase (SerA)"/>
    <property type="match status" value="1"/>
</dbReference>
<dbReference type="InterPro" id="IPR006140">
    <property type="entry name" value="D-isomer_DH_NAD-bd"/>
</dbReference>
<reference evidence="7 8" key="1">
    <citation type="submission" date="2018-06" db="EMBL/GenBank/DDBJ databases">
        <title>Extensive metabolic versatility and redundancy in microbially diverse, dynamic hydrothermal sediments.</title>
        <authorList>
            <person name="Dombrowski N."/>
            <person name="Teske A."/>
            <person name="Baker B.J."/>
        </authorList>
    </citation>
    <scope>NUCLEOTIDE SEQUENCE [LARGE SCALE GENOMIC DNA]</scope>
    <source>
        <strain evidence="7">B3_G15</strain>
    </source>
</reference>
<dbReference type="GO" id="GO:0016616">
    <property type="term" value="F:oxidoreductase activity, acting on the CH-OH group of donors, NAD or NADP as acceptor"/>
    <property type="evidence" value="ECO:0007669"/>
    <property type="project" value="InterPro"/>
</dbReference>
<dbReference type="Proteomes" id="UP000280417">
    <property type="component" value="Unassembled WGS sequence"/>
</dbReference>
<comment type="caution">
    <text evidence="7">The sequence shown here is derived from an EMBL/GenBank/DDBJ whole genome shotgun (WGS) entry which is preliminary data.</text>
</comment>
<feature type="domain" description="D-isomer specific 2-hydroxyacid dehydrogenase catalytic" evidence="5">
    <location>
        <begin position="5"/>
        <end position="299"/>
    </location>
</feature>
<dbReference type="Gene3D" id="3.40.50.720">
    <property type="entry name" value="NAD(P)-binding Rossmann-like Domain"/>
    <property type="match status" value="2"/>
</dbReference>
<keyword evidence="3" id="KW-0520">NAD</keyword>
<accession>A0A662DF80</accession>
<evidence type="ECO:0000256" key="3">
    <source>
        <dbReference type="ARBA" id="ARBA00023027"/>
    </source>
</evidence>
<evidence type="ECO:0000256" key="1">
    <source>
        <dbReference type="ARBA" id="ARBA00005854"/>
    </source>
</evidence>
<gene>
    <name evidence="7" type="ORF">DRJ04_04120</name>
</gene>
<dbReference type="InterPro" id="IPR036291">
    <property type="entry name" value="NAD(P)-bd_dom_sf"/>
</dbReference>
<dbReference type="Pfam" id="PF02826">
    <property type="entry name" value="2-Hacid_dh_C"/>
    <property type="match status" value="1"/>
</dbReference>
<evidence type="ECO:0000313" key="8">
    <source>
        <dbReference type="Proteomes" id="UP000280417"/>
    </source>
</evidence>
<feature type="domain" description="D-isomer specific 2-hydroxyacid dehydrogenase NAD-binding" evidence="6">
    <location>
        <begin position="95"/>
        <end position="268"/>
    </location>
</feature>
<evidence type="ECO:0000256" key="2">
    <source>
        <dbReference type="ARBA" id="ARBA00023002"/>
    </source>
</evidence>
<dbReference type="InterPro" id="IPR006139">
    <property type="entry name" value="D-isomer_2_OHA_DH_cat_dom"/>
</dbReference>
<dbReference type="PANTHER" id="PTHR42789">
    <property type="entry name" value="D-ISOMER SPECIFIC 2-HYDROXYACID DEHYDROGENASE FAMILY PROTEIN (AFU_ORTHOLOGUE AFUA_6G10090)"/>
    <property type="match status" value="1"/>
</dbReference>
<name>A0A662DF80_UNCAE</name>
<evidence type="ECO:0000313" key="7">
    <source>
        <dbReference type="EMBL" id="RLE13528.1"/>
    </source>
</evidence>
<dbReference type="PROSITE" id="PS00671">
    <property type="entry name" value="D_2_HYDROXYACID_DH_3"/>
    <property type="match status" value="1"/>
</dbReference>
<feature type="non-terminal residue" evidence="7">
    <location>
        <position position="1"/>
    </location>
</feature>
<comment type="similarity">
    <text evidence="1 4">Belongs to the D-isomer specific 2-hydroxyacid dehydrogenase family.</text>
</comment>
<dbReference type="CDD" id="cd12173">
    <property type="entry name" value="PGDH_4"/>
    <property type="match status" value="1"/>
</dbReference>
<sequence>ALEDLKNYGDVTLYNTKASSQDELIQRMKEAEVVINVRAYSKFTEEVFKSCPSLKLLSILGTGTDNVDLEAATKYNILVTNTPGFAAVAVAEHTLALMLAVARRICLIDKEVKEGSWPRGLMMQLHGKTLGLIGLGAIGGQLARISRGIGMKVISWTFHPSEGRAKEFGVEFVSLEDLLKRADVISIHLRLTPQTKNLIGEKQFSLMKPTAIIVNTARGPIIDQKALVDALTRGKIAGAGLDVFEKEPIPPDDPLLKLNNVVLTPHNAGMTPETIEKGARMAVDNIINYLKGSPTYVVNKELIR</sequence>
<keyword evidence="2 4" id="KW-0560">Oxidoreductase</keyword>
<organism evidence="7 8">
    <name type="scientific">Aerophobetes bacterium</name>
    <dbReference type="NCBI Taxonomy" id="2030807"/>
    <lineage>
        <taxon>Bacteria</taxon>
        <taxon>Candidatus Aerophobota</taxon>
    </lineage>
</organism>
<dbReference type="EMBL" id="QMQA01000090">
    <property type="protein sequence ID" value="RLE13528.1"/>
    <property type="molecule type" value="Genomic_DNA"/>
</dbReference>
<protein>
    <submittedName>
        <fullName evidence="7">Glycerate dehydrogenase</fullName>
    </submittedName>
</protein>
<evidence type="ECO:0000256" key="4">
    <source>
        <dbReference type="RuleBase" id="RU003719"/>
    </source>
</evidence>
<proteinExistence type="inferred from homology"/>
<dbReference type="PANTHER" id="PTHR42789:SF1">
    <property type="entry name" value="D-ISOMER SPECIFIC 2-HYDROXYACID DEHYDROGENASE FAMILY PROTEIN (AFU_ORTHOLOGUE AFUA_6G10090)"/>
    <property type="match status" value="1"/>
</dbReference>
<dbReference type="SUPFAM" id="SSF52283">
    <property type="entry name" value="Formate/glycerate dehydrogenase catalytic domain-like"/>
    <property type="match status" value="1"/>
</dbReference>
<dbReference type="GO" id="GO:0051287">
    <property type="term" value="F:NAD binding"/>
    <property type="evidence" value="ECO:0007669"/>
    <property type="project" value="InterPro"/>
</dbReference>
<dbReference type="SUPFAM" id="SSF51735">
    <property type="entry name" value="NAD(P)-binding Rossmann-fold domains"/>
    <property type="match status" value="1"/>
</dbReference>
<evidence type="ECO:0000259" key="6">
    <source>
        <dbReference type="Pfam" id="PF02826"/>
    </source>
</evidence>